<feature type="domain" description="Type II secretion system protein GspF" evidence="11">
    <location>
        <begin position="68"/>
        <end position="191"/>
    </location>
</feature>
<protein>
    <submittedName>
        <fullName evidence="12">Type II secretion system protein F</fullName>
    </submittedName>
</protein>
<reference evidence="12 13" key="2">
    <citation type="submission" date="2017-09" db="EMBL/GenBank/DDBJ databases">
        <title>Bacillus patelloidae sp. nov., isolated from the intestinal tract of a marine limpet.</title>
        <authorList>
            <person name="Liu R."/>
            <person name="Dong C."/>
            <person name="Shao Z."/>
        </authorList>
    </citation>
    <scope>NUCLEOTIDE SEQUENCE [LARGE SCALE GENOMIC DNA]</scope>
    <source>
        <strain evidence="12 13">SA5d-4</strain>
    </source>
</reference>
<accession>A0A263BXG4</accession>
<dbReference type="Gene3D" id="1.20.81.30">
    <property type="entry name" value="Type II secretion system (T2SS), domain F"/>
    <property type="match status" value="2"/>
</dbReference>
<evidence type="ECO:0000313" key="12">
    <source>
        <dbReference type="EMBL" id="OZM57866.1"/>
    </source>
</evidence>
<evidence type="ECO:0000256" key="6">
    <source>
        <dbReference type="ARBA" id="ARBA00022692"/>
    </source>
</evidence>
<dbReference type="AlphaFoldDB" id="A0A263BXG4"/>
<evidence type="ECO:0000256" key="10">
    <source>
        <dbReference type="SAM" id="Phobius"/>
    </source>
</evidence>
<dbReference type="InterPro" id="IPR018076">
    <property type="entry name" value="T2SS_GspF_dom"/>
</dbReference>
<keyword evidence="7 10" id="KW-1133">Transmembrane helix</keyword>
<dbReference type="EMBL" id="NPIA01000002">
    <property type="protein sequence ID" value="OZM57866.1"/>
    <property type="molecule type" value="Genomic_DNA"/>
</dbReference>
<dbReference type="RefSeq" id="WP_094923093.1">
    <property type="nucleotide sequence ID" value="NZ_NPIA01000002.1"/>
</dbReference>
<evidence type="ECO:0000256" key="5">
    <source>
        <dbReference type="ARBA" id="ARBA00022519"/>
    </source>
</evidence>
<evidence type="ECO:0000313" key="13">
    <source>
        <dbReference type="Proteomes" id="UP000217083"/>
    </source>
</evidence>
<dbReference type="InterPro" id="IPR001992">
    <property type="entry name" value="T2SS_GspF/T4SS_PilC_CS"/>
</dbReference>
<evidence type="ECO:0000256" key="1">
    <source>
        <dbReference type="ARBA" id="ARBA00004429"/>
    </source>
</evidence>
<dbReference type="PANTHER" id="PTHR30012">
    <property type="entry name" value="GENERAL SECRETION PATHWAY PROTEIN"/>
    <property type="match status" value="1"/>
</dbReference>
<dbReference type="Pfam" id="PF00482">
    <property type="entry name" value="T2SSF"/>
    <property type="match status" value="2"/>
</dbReference>
<keyword evidence="3 9" id="KW-0813">Transport</keyword>
<feature type="transmembrane region" description="Helical" evidence="10">
    <location>
        <begin position="221"/>
        <end position="239"/>
    </location>
</feature>
<evidence type="ECO:0000256" key="3">
    <source>
        <dbReference type="ARBA" id="ARBA00022448"/>
    </source>
</evidence>
<comment type="similarity">
    <text evidence="2 9">Belongs to the GSP F family.</text>
</comment>
<gene>
    <name evidence="12" type="ORF">CIB95_05785</name>
</gene>
<keyword evidence="8 10" id="KW-0472">Membrane</keyword>
<name>A0A263BXG4_9BACI</name>
<keyword evidence="13" id="KW-1185">Reference proteome</keyword>
<dbReference type="PRINTS" id="PR00812">
    <property type="entry name" value="BCTERIALGSPF"/>
</dbReference>
<dbReference type="InterPro" id="IPR003004">
    <property type="entry name" value="GspF/PilC"/>
</dbReference>
<comment type="subcellular location">
    <subcellularLocation>
        <location evidence="1">Cell inner membrane</location>
        <topology evidence="1">Multi-pass membrane protein</topology>
    </subcellularLocation>
    <subcellularLocation>
        <location evidence="9">Cell membrane</location>
        <topology evidence="9">Multi-pass membrane protein</topology>
    </subcellularLocation>
</comment>
<evidence type="ECO:0000256" key="2">
    <source>
        <dbReference type="ARBA" id="ARBA00005745"/>
    </source>
</evidence>
<feature type="domain" description="Type II secretion system protein GspF" evidence="11">
    <location>
        <begin position="272"/>
        <end position="393"/>
    </location>
</feature>
<feature type="transmembrane region" description="Helical" evidence="10">
    <location>
        <begin position="374"/>
        <end position="398"/>
    </location>
</feature>
<proteinExistence type="inferred from homology"/>
<sequence>MPHFKYEGRDIKGGKKSGKLESDSKREALVSLKEKGIRVLKIEEVELNWWEKDIYIGNPVKMQDFVVFLRQFATLLKAGVTVVKSTNILAHQSTSKPFRKALFAIEEDLRTGISFSEACGKHSKIFPSLFTNMVKVGEAGGNLDDTLENLADYYEKQESTRAKVKTALVYPASIGIFASGVIIFLLVSVVPTFVGMFSDFGAELPFITRFVMGASEWMQSFWWLIIVVIIAIIISLKYLRSNNKSRYYMDLIALKIPLFGTILQKAAIARLTRTLSSLVGNSVPILQAISIVEKIIGNEIMAKVLRESRISLEGGNSFTEPLEKHWAFPKLVTQMIAIGETSGALDTMLGKVADFYETEVENATDKLKAMIEPIMIVSLALIVGGIVLAIVVPMFTIFDHVG</sequence>
<evidence type="ECO:0000256" key="9">
    <source>
        <dbReference type="RuleBase" id="RU003923"/>
    </source>
</evidence>
<reference evidence="13" key="1">
    <citation type="submission" date="2017-08" db="EMBL/GenBank/DDBJ databases">
        <authorList>
            <person name="Huang Z."/>
        </authorList>
    </citation>
    <scope>NUCLEOTIDE SEQUENCE [LARGE SCALE GENOMIC DNA]</scope>
    <source>
        <strain evidence="13">SA5d-4</strain>
    </source>
</reference>
<evidence type="ECO:0000256" key="8">
    <source>
        <dbReference type="ARBA" id="ARBA00023136"/>
    </source>
</evidence>
<dbReference type="FunFam" id="1.20.81.30:FF:000001">
    <property type="entry name" value="Type II secretion system protein F"/>
    <property type="match status" value="2"/>
</dbReference>
<keyword evidence="6 9" id="KW-0812">Transmembrane</keyword>
<dbReference type="GO" id="GO:0005886">
    <property type="term" value="C:plasma membrane"/>
    <property type="evidence" value="ECO:0007669"/>
    <property type="project" value="UniProtKB-SubCell"/>
</dbReference>
<dbReference type="PROSITE" id="PS00874">
    <property type="entry name" value="T2SP_F"/>
    <property type="match status" value="1"/>
</dbReference>
<evidence type="ECO:0000256" key="4">
    <source>
        <dbReference type="ARBA" id="ARBA00022475"/>
    </source>
</evidence>
<evidence type="ECO:0000259" key="11">
    <source>
        <dbReference type="Pfam" id="PF00482"/>
    </source>
</evidence>
<keyword evidence="4" id="KW-1003">Cell membrane</keyword>
<dbReference type="Proteomes" id="UP000217083">
    <property type="component" value="Unassembled WGS sequence"/>
</dbReference>
<dbReference type="PANTHER" id="PTHR30012:SF0">
    <property type="entry name" value="TYPE II SECRETION SYSTEM PROTEIN F-RELATED"/>
    <property type="match status" value="1"/>
</dbReference>
<feature type="transmembrane region" description="Helical" evidence="10">
    <location>
        <begin position="167"/>
        <end position="190"/>
    </location>
</feature>
<dbReference type="InterPro" id="IPR042094">
    <property type="entry name" value="T2SS_GspF_sf"/>
</dbReference>
<comment type="caution">
    <text evidence="12">The sequence shown here is derived from an EMBL/GenBank/DDBJ whole genome shotgun (WGS) entry which is preliminary data.</text>
</comment>
<organism evidence="12 13">
    <name type="scientific">Lottiidibacillus patelloidae</name>
    <dbReference type="NCBI Taxonomy" id="2670334"/>
    <lineage>
        <taxon>Bacteria</taxon>
        <taxon>Bacillati</taxon>
        <taxon>Bacillota</taxon>
        <taxon>Bacilli</taxon>
        <taxon>Bacillales</taxon>
        <taxon>Bacillaceae</taxon>
        <taxon>Lottiidibacillus</taxon>
    </lineage>
</organism>
<dbReference type="GO" id="GO:0009306">
    <property type="term" value="P:protein secretion"/>
    <property type="evidence" value="ECO:0007669"/>
    <property type="project" value="InterPro"/>
</dbReference>
<keyword evidence="5" id="KW-0997">Cell inner membrane</keyword>
<evidence type="ECO:0000256" key="7">
    <source>
        <dbReference type="ARBA" id="ARBA00022989"/>
    </source>
</evidence>